<dbReference type="GeneID" id="8232978"/>
<reference evidence="2" key="2">
    <citation type="submission" date="2007-04" db="EMBL/GenBank/DDBJ databases">
        <title>The genome of the human body louse.</title>
        <authorList>
            <consortium name="The Human Body Louse Genome Consortium"/>
            <person name="Kirkness E."/>
            <person name="Walenz B."/>
            <person name="Hass B."/>
            <person name="Bruggner R."/>
            <person name="Strausberg R."/>
        </authorList>
    </citation>
    <scope>NUCLEOTIDE SEQUENCE</scope>
    <source>
        <strain evidence="2">USDA</strain>
    </source>
</reference>
<gene>
    <name evidence="3" type="primary">8232978</name>
    <name evidence="2" type="ORF">Phum_PHUM507120</name>
</gene>
<sequence length="201" mass="24005">MEDEKQSENSLIKENYLEKELEKYKKENFLLENEIHRKIWSQRDNFCNEADEFIKEYGILSDRRKKQLMSIRERNKTTFNDITHIKHGDEFINFENDIKKQKEEQNSKIIQSEQNLSCDEYLLSDDDLKDFQSSDSLQINTNTSDNENSTPEEPEQPEDFTPEEPEQPENCTLEESEPENSYQLSPENKLYALMDFDKIKI</sequence>
<dbReference type="HOGENOM" id="CLU_1361891_0_0_1"/>
<reference evidence="3" key="3">
    <citation type="submission" date="2020-05" db="UniProtKB">
        <authorList>
            <consortium name="EnsemblMetazoa"/>
        </authorList>
    </citation>
    <scope>IDENTIFICATION</scope>
    <source>
        <strain evidence="3">USDA</strain>
    </source>
</reference>
<dbReference type="EnsemblMetazoa" id="PHUM507120-RA">
    <property type="protein sequence ID" value="PHUM507120-PA"/>
    <property type="gene ID" value="PHUM507120"/>
</dbReference>
<dbReference type="VEuPathDB" id="VectorBase:PHUM507120"/>
<keyword evidence="4" id="KW-1185">Reference proteome</keyword>
<protein>
    <submittedName>
        <fullName evidence="2 3">Uncharacterized protein</fullName>
    </submittedName>
</protein>
<dbReference type="KEGG" id="phu:Phum_PHUM507120"/>
<accession>E0VY02</accession>
<dbReference type="CTD" id="8232978"/>
<evidence type="ECO:0000313" key="2">
    <source>
        <dbReference type="EMBL" id="EEB18258.1"/>
    </source>
</evidence>
<dbReference type="RefSeq" id="XP_002430996.1">
    <property type="nucleotide sequence ID" value="XM_002430951.1"/>
</dbReference>
<proteinExistence type="predicted"/>
<organism>
    <name type="scientific">Pediculus humanus subsp. corporis</name>
    <name type="common">Body louse</name>
    <dbReference type="NCBI Taxonomy" id="121224"/>
    <lineage>
        <taxon>Eukaryota</taxon>
        <taxon>Metazoa</taxon>
        <taxon>Ecdysozoa</taxon>
        <taxon>Arthropoda</taxon>
        <taxon>Hexapoda</taxon>
        <taxon>Insecta</taxon>
        <taxon>Pterygota</taxon>
        <taxon>Neoptera</taxon>
        <taxon>Paraneoptera</taxon>
        <taxon>Psocodea</taxon>
        <taxon>Troctomorpha</taxon>
        <taxon>Phthiraptera</taxon>
        <taxon>Anoplura</taxon>
        <taxon>Pediculidae</taxon>
        <taxon>Pediculus</taxon>
    </lineage>
</organism>
<dbReference type="InParanoid" id="E0VY02"/>
<feature type="compositionally biased region" description="Polar residues" evidence="1">
    <location>
        <begin position="133"/>
        <end position="149"/>
    </location>
</feature>
<evidence type="ECO:0000313" key="4">
    <source>
        <dbReference type="Proteomes" id="UP000009046"/>
    </source>
</evidence>
<dbReference type="EMBL" id="DS235842">
    <property type="protein sequence ID" value="EEB18258.1"/>
    <property type="molecule type" value="Genomic_DNA"/>
</dbReference>
<name>E0VY02_PEDHC</name>
<dbReference type="EMBL" id="AAZO01006170">
    <property type="status" value="NOT_ANNOTATED_CDS"/>
    <property type="molecule type" value="Genomic_DNA"/>
</dbReference>
<dbReference type="Proteomes" id="UP000009046">
    <property type="component" value="Unassembled WGS sequence"/>
</dbReference>
<evidence type="ECO:0000256" key="1">
    <source>
        <dbReference type="SAM" id="MobiDB-lite"/>
    </source>
</evidence>
<dbReference type="AlphaFoldDB" id="E0VY02"/>
<feature type="compositionally biased region" description="Acidic residues" evidence="1">
    <location>
        <begin position="150"/>
        <end position="178"/>
    </location>
</feature>
<evidence type="ECO:0000313" key="3">
    <source>
        <dbReference type="EnsemblMetazoa" id="PHUM507120-PA"/>
    </source>
</evidence>
<feature type="region of interest" description="Disordered" evidence="1">
    <location>
        <begin position="133"/>
        <end position="186"/>
    </location>
</feature>
<reference evidence="2" key="1">
    <citation type="submission" date="2007-04" db="EMBL/GenBank/DDBJ databases">
        <title>Annotation of Pediculus humanus corporis strain USDA.</title>
        <authorList>
            <person name="Kirkness E."/>
            <person name="Hannick L."/>
            <person name="Hass B."/>
            <person name="Bruggner R."/>
            <person name="Lawson D."/>
            <person name="Bidwell S."/>
            <person name="Joardar V."/>
            <person name="Caler E."/>
            <person name="Walenz B."/>
            <person name="Inman J."/>
            <person name="Schobel S."/>
            <person name="Galinsky K."/>
            <person name="Amedeo P."/>
            <person name="Strausberg R."/>
        </authorList>
    </citation>
    <scope>NUCLEOTIDE SEQUENCE</scope>
    <source>
        <strain evidence="2">USDA</strain>
    </source>
</reference>